<gene>
    <name evidence="14" type="primary">panE</name>
    <name evidence="14" type="ORF">GCM10010913_00410</name>
</gene>
<dbReference type="EMBL" id="BMIW01000001">
    <property type="protein sequence ID" value="GGF82866.1"/>
    <property type="molecule type" value="Genomic_DNA"/>
</dbReference>
<evidence type="ECO:0000256" key="4">
    <source>
        <dbReference type="ARBA" id="ARBA00013014"/>
    </source>
</evidence>
<dbReference type="EC" id="1.1.1.169" evidence="4 11"/>
<evidence type="ECO:0000256" key="11">
    <source>
        <dbReference type="RuleBase" id="RU362068"/>
    </source>
</evidence>
<feature type="domain" description="Ketopantoate reductase N-terminal" evidence="12">
    <location>
        <begin position="5"/>
        <end position="162"/>
    </location>
</feature>
<evidence type="ECO:0000313" key="14">
    <source>
        <dbReference type="EMBL" id="GGF82866.1"/>
    </source>
</evidence>
<comment type="caution">
    <text evidence="14">The sequence shown here is derived from an EMBL/GenBank/DDBJ whole genome shotgun (WGS) entry which is preliminary data.</text>
</comment>
<dbReference type="InterPro" id="IPR008927">
    <property type="entry name" value="6-PGluconate_DH-like_C_sf"/>
</dbReference>
<dbReference type="Pfam" id="PF02558">
    <property type="entry name" value="ApbA"/>
    <property type="match status" value="1"/>
</dbReference>
<evidence type="ECO:0000256" key="1">
    <source>
        <dbReference type="ARBA" id="ARBA00002919"/>
    </source>
</evidence>
<dbReference type="InterPro" id="IPR013332">
    <property type="entry name" value="KPR_N"/>
</dbReference>
<dbReference type="RefSeq" id="WP_120462656.1">
    <property type="nucleotide sequence ID" value="NZ_BMIW01000001.1"/>
</dbReference>
<comment type="catalytic activity">
    <reaction evidence="10 11">
        <text>(R)-pantoate + NADP(+) = 2-dehydropantoate + NADPH + H(+)</text>
        <dbReference type="Rhea" id="RHEA:16233"/>
        <dbReference type="ChEBI" id="CHEBI:11561"/>
        <dbReference type="ChEBI" id="CHEBI:15378"/>
        <dbReference type="ChEBI" id="CHEBI:15980"/>
        <dbReference type="ChEBI" id="CHEBI:57783"/>
        <dbReference type="ChEBI" id="CHEBI:58349"/>
        <dbReference type="EC" id="1.1.1.169"/>
    </reaction>
</comment>
<dbReference type="InterPro" id="IPR050838">
    <property type="entry name" value="Ketopantoate_reductase"/>
</dbReference>
<dbReference type="InterPro" id="IPR013752">
    <property type="entry name" value="KPA_reductase"/>
</dbReference>
<organism evidence="14 15">
    <name type="scientific">Paenibacillus aceti</name>
    <dbReference type="NCBI Taxonomy" id="1820010"/>
    <lineage>
        <taxon>Bacteria</taxon>
        <taxon>Bacillati</taxon>
        <taxon>Bacillota</taxon>
        <taxon>Bacilli</taxon>
        <taxon>Bacillales</taxon>
        <taxon>Paenibacillaceae</taxon>
        <taxon>Paenibacillus</taxon>
    </lineage>
</organism>
<feature type="domain" description="Ketopantoate reductase C-terminal" evidence="13">
    <location>
        <begin position="206"/>
        <end position="329"/>
    </location>
</feature>
<keyword evidence="6 11" id="KW-0566">Pantothenate biosynthesis</keyword>
<evidence type="ECO:0000256" key="6">
    <source>
        <dbReference type="ARBA" id="ARBA00022655"/>
    </source>
</evidence>
<protein>
    <recommendedName>
        <fullName evidence="5 11">2-dehydropantoate 2-reductase</fullName>
        <ecNumber evidence="4 11">1.1.1.169</ecNumber>
    </recommendedName>
    <alternativeName>
        <fullName evidence="9 11">Ketopantoate reductase</fullName>
    </alternativeName>
</protein>
<name>A0ABQ1VN99_9BACL</name>
<dbReference type="Gene3D" id="1.10.1040.10">
    <property type="entry name" value="N-(1-d-carboxylethyl)-l-norvaline Dehydrogenase, domain 2"/>
    <property type="match status" value="1"/>
</dbReference>
<evidence type="ECO:0000256" key="2">
    <source>
        <dbReference type="ARBA" id="ARBA00004994"/>
    </source>
</evidence>
<evidence type="ECO:0000256" key="10">
    <source>
        <dbReference type="ARBA" id="ARBA00048793"/>
    </source>
</evidence>
<keyword evidence="8 11" id="KW-0560">Oxidoreductase</keyword>
<evidence type="ECO:0000256" key="3">
    <source>
        <dbReference type="ARBA" id="ARBA00007870"/>
    </source>
</evidence>
<dbReference type="InterPro" id="IPR013328">
    <property type="entry name" value="6PGD_dom2"/>
</dbReference>
<evidence type="ECO:0000259" key="12">
    <source>
        <dbReference type="Pfam" id="PF02558"/>
    </source>
</evidence>
<evidence type="ECO:0000259" key="13">
    <source>
        <dbReference type="Pfam" id="PF08546"/>
    </source>
</evidence>
<comment type="pathway">
    <text evidence="2 11">Cofactor biosynthesis; (R)-pantothenate biosynthesis; (R)-pantoate from 3-methyl-2-oxobutanoate: step 2/2.</text>
</comment>
<keyword evidence="7 11" id="KW-0521">NADP</keyword>
<sequence length="333" mass="35981">MKVDIIGAGALGLLFGGKLAAAGVQVRFWTRTAEQSRLLQQEGINVEEPHSGVLSVAPSMVRAYPAADLMGGEVDGLAEGAADWIFVMTKQRSVDSSLLETVHKIAGPETGIICFQNGMGHIELFRSAFKAHGVYVAITTEGAKRQNSRYVIRSGAGSTQIGIPRTDEYLLFKEGLSEKAEKYATKESDLVNMLESAGFAAFLSKDIDREIYRKLLINAVINPLTALWRIPNGELLDTEPRRGMLQQLCEEGLQVYQAHQISVPSDMYEQIVSVCRSTAGNTSSMLSDVLKGAPTEIDSINGRLVAMAQAAGITVPGHEIVWNLIKGMQAVSG</sequence>
<dbReference type="InterPro" id="IPR036291">
    <property type="entry name" value="NAD(P)-bd_dom_sf"/>
</dbReference>
<proteinExistence type="inferred from homology"/>
<reference evidence="15" key="1">
    <citation type="journal article" date="2019" name="Int. J. Syst. Evol. Microbiol.">
        <title>The Global Catalogue of Microorganisms (GCM) 10K type strain sequencing project: providing services to taxonomists for standard genome sequencing and annotation.</title>
        <authorList>
            <consortium name="The Broad Institute Genomics Platform"/>
            <consortium name="The Broad Institute Genome Sequencing Center for Infectious Disease"/>
            <person name="Wu L."/>
            <person name="Ma J."/>
        </authorList>
    </citation>
    <scope>NUCLEOTIDE SEQUENCE [LARGE SCALE GENOMIC DNA]</scope>
    <source>
        <strain evidence="15">CGMCC 1.15420</strain>
    </source>
</reference>
<dbReference type="NCBIfam" id="TIGR00745">
    <property type="entry name" value="apbA_panE"/>
    <property type="match status" value="1"/>
</dbReference>
<comment type="similarity">
    <text evidence="3 11">Belongs to the ketopantoate reductase family.</text>
</comment>
<evidence type="ECO:0000256" key="9">
    <source>
        <dbReference type="ARBA" id="ARBA00032024"/>
    </source>
</evidence>
<dbReference type="InterPro" id="IPR003710">
    <property type="entry name" value="ApbA"/>
</dbReference>
<dbReference type="Pfam" id="PF08546">
    <property type="entry name" value="ApbA_C"/>
    <property type="match status" value="1"/>
</dbReference>
<keyword evidence="15" id="KW-1185">Reference proteome</keyword>
<dbReference type="PANTHER" id="PTHR43765">
    <property type="entry name" value="2-DEHYDROPANTOATE 2-REDUCTASE-RELATED"/>
    <property type="match status" value="1"/>
</dbReference>
<evidence type="ECO:0000256" key="7">
    <source>
        <dbReference type="ARBA" id="ARBA00022857"/>
    </source>
</evidence>
<dbReference type="Proteomes" id="UP000608420">
    <property type="component" value="Unassembled WGS sequence"/>
</dbReference>
<dbReference type="SUPFAM" id="SSF51735">
    <property type="entry name" value="NAD(P)-binding Rossmann-fold domains"/>
    <property type="match status" value="1"/>
</dbReference>
<dbReference type="SUPFAM" id="SSF48179">
    <property type="entry name" value="6-phosphogluconate dehydrogenase C-terminal domain-like"/>
    <property type="match status" value="1"/>
</dbReference>
<dbReference type="Gene3D" id="3.40.50.720">
    <property type="entry name" value="NAD(P)-binding Rossmann-like Domain"/>
    <property type="match status" value="1"/>
</dbReference>
<evidence type="ECO:0000313" key="15">
    <source>
        <dbReference type="Proteomes" id="UP000608420"/>
    </source>
</evidence>
<accession>A0ABQ1VN99</accession>
<evidence type="ECO:0000256" key="8">
    <source>
        <dbReference type="ARBA" id="ARBA00023002"/>
    </source>
</evidence>
<evidence type="ECO:0000256" key="5">
    <source>
        <dbReference type="ARBA" id="ARBA00019465"/>
    </source>
</evidence>
<dbReference type="PANTHER" id="PTHR43765:SF2">
    <property type="entry name" value="2-DEHYDROPANTOATE 2-REDUCTASE"/>
    <property type="match status" value="1"/>
</dbReference>
<comment type="function">
    <text evidence="1 11">Catalyzes the NADPH-dependent reduction of ketopantoate into pantoic acid.</text>
</comment>